<evidence type="ECO:0000259" key="13">
    <source>
        <dbReference type="PROSITE" id="PS50198"/>
    </source>
</evidence>
<dbReference type="Proteomes" id="UP000604381">
    <property type="component" value="Unassembled WGS sequence"/>
</dbReference>
<dbReference type="Gene3D" id="3.10.50.40">
    <property type="match status" value="1"/>
</dbReference>
<dbReference type="PROSITE" id="PS50198">
    <property type="entry name" value="PPIC_PPIASE_2"/>
    <property type="match status" value="1"/>
</dbReference>
<evidence type="ECO:0000256" key="11">
    <source>
        <dbReference type="PROSITE-ProRule" id="PRU00278"/>
    </source>
</evidence>
<dbReference type="PANTHER" id="PTHR47529:SF1">
    <property type="entry name" value="PERIPLASMIC CHAPERONE PPID"/>
    <property type="match status" value="1"/>
</dbReference>
<keyword evidence="7" id="KW-0143">Chaperone</keyword>
<keyword evidence="5" id="KW-1133">Transmembrane helix</keyword>
<comment type="similarity">
    <text evidence="8">Belongs to the PpiD chaperone family.</text>
</comment>
<evidence type="ECO:0000256" key="3">
    <source>
        <dbReference type="ARBA" id="ARBA00022519"/>
    </source>
</evidence>
<dbReference type="Pfam" id="PF13624">
    <property type="entry name" value="SurA_N_3"/>
    <property type="match status" value="1"/>
</dbReference>
<keyword evidence="11" id="KW-0697">Rotamase</keyword>
<evidence type="ECO:0000256" key="2">
    <source>
        <dbReference type="ARBA" id="ARBA00022475"/>
    </source>
</evidence>
<feature type="domain" description="PpiC" evidence="13">
    <location>
        <begin position="253"/>
        <end position="343"/>
    </location>
</feature>
<keyword evidence="15" id="KW-1185">Reference proteome</keyword>
<dbReference type="InterPro" id="IPR046357">
    <property type="entry name" value="PPIase_dom_sf"/>
</dbReference>
<dbReference type="GO" id="GO:0003755">
    <property type="term" value="F:peptidyl-prolyl cis-trans isomerase activity"/>
    <property type="evidence" value="ECO:0007669"/>
    <property type="project" value="UniProtKB-KW"/>
</dbReference>
<evidence type="ECO:0000313" key="14">
    <source>
        <dbReference type="EMBL" id="MBF2735221.1"/>
    </source>
</evidence>
<comment type="caution">
    <text evidence="14">The sequence shown here is derived from an EMBL/GenBank/DDBJ whole genome shotgun (WGS) entry which is preliminary data.</text>
</comment>
<evidence type="ECO:0000256" key="6">
    <source>
        <dbReference type="ARBA" id="ARBA00023136"/>
    </source>
</evidence>
<evidence type="ECO:0000256" key="9">
    <source>
        <dbReference type="ARBA" id="ARBA00040743"/>
    </source>
</evidence>
<organism evidence="14 15">
    <name type="scientific">Candidatus Amphirhobacter heronislandensis</name>
    <dbReference type="NCBI Taxonomy" id="1732024"/>
    <lineage>
        <taxon>Bacteria</taxon>
        <taxon>Pseudomonadati</taxon>
        <taxon>Pseudomonadota</taxon>
        <taxon>Gammaproteobacteria</taxon>
        <taxon>Candidatus Tethybacterales</taxon>
        <taxon>Candidatus Tethybacteraceae</taxon>
        <taxon>Candidatus Amphirhobacter</taxon>
    </lineage>
</organism>
<dbReference type="Pfam" id="PF13145">
    <property type="entry name" value="Rotamase_2"/>
    <property type="match status" value="1"/>
</dbReference>
<keyword evidence="11 14" id="KW-0413">Isomerase</keyword>
<dbReference type="InterPro" id="IPR000297">
    <property type="entry name" value="PPIase_PpiC"/>
</dbReference>
<dbReference type="EMBL" id="JADHEI010000033">
    <property type="protein sequence ID" value="MBF2735221.1"/>
    <property type="molecule type" value="Genomic_DNA"/>
</dbReference>
<comment type="subcellular location">
    <subcellularLocation>
        <location evidence="1">Cell inner membrane</location>
        <topology evidence="1">Single-pass type II membrane protein</topology>
        <orientation evidence="1">Periplasmic side</orientation>
    </subcellularLocation>
</comment>
<dbReference type="InterPro" id="IPR027304">
    <property type="entry name" value="Trigger_fact/SurA_dom_sf"/>
</dbReference>
<dbReference type="PANTHER" id="PTHR47529">
    <property type="entry name" value="PEPTIDYL-PROLYL CIS-TRANS ISOMERASE D"/>
    <property type="match status" value="1"/>
</dbReference>
<keyword evidence="12" id="KW-0175">Coiled coil</keyword>
<accession>A0A930Y2T1</accession>
<evidence type="ECO:0000256" key="10">
    <source>
        <dbReference type="ARBA" id="ARBA00042775"/>
    </source>
</evidence>
<evidence type="ECO:0000256" key="4">
    <source>
        <dbReference type="ARBA" id="ARBA00022692"/>
    </source>
</evidence>
<evidence type="ECO:0000256" key="12">
    <source>
        <dbReference type="SAM" id="Coils"/>
    </source>
</evidence>
<name>A0A930Y2T1_9GAMM</name>
<dbReference type="SUPFAM" id="SSF54534">
    <property type="entry name" value="FKBP-like"/>
    <property type="match status" value="1"/>
</dbReference>
<keyword evidence="4" id="KW-0812">Transmembrane</keyword>
<evidence type="ECO:0000256" key="5">
    <source>
        <dbReference type="ARBA" id="ARBA00022989"/>
    </source>
</evidence>
<keyword evidence="6" id="KW-0472">Membrane</keyword>
<evidence type="ECO:0000256" key="8">
    <source>
        <dbReference type="ARBA" id="ARBA00038408"/>
    </source>
</evidence>
<feature type="coiled-coil region" evidence="12">
    <location>
        <begin position="362"/>
        <end position="389"/>
    </location>
</feature>
<proteinExistence type="inferred from homology"/>
<evidence type="ECO:0000313" key="15">
    <source>
        <dbReference type="Proteomes" id="UP000604381"/>
    </source>
</evidence>
<protein>
    <recommendedName>
        <fullName evidence="9">Periplasmic chaperone PpiD</fullName>
    </recommendedName>
    <alternativeName>
        <fullName evidence="10">Periplasmic folding chaperone</fullName>
    </alternativeName>
</protein>
<keyword evidence="2" id="KW-1003">Cell membrane</keyword>
<dbReference type="InterPro" id="IPR052029">
    <property type="entry name" value="PpiD_chaperone"/>
</dbReference>
<evidence type="ECO:0000256" key="1">
    <source>
        <dbReference type="ARBA" id="ARBA00004382"/>
    </source>
</evidence>
<dbReference type="AlphaFoldDB" id="A0A930Y2T1"/>
<keyword evidence="3" id="KW-0997">Cell inner membrane</keyword>
<evidence type="ECO:0000256" key="7">
    <source>
        <dbReference type="ARBA" id="ARBA00023186"/>
    </source>
</evidence>
<sequence length="624" mass="69371">MFKSRTSRLIGVIAVSLPMVLVGAFSNFGDETGIAVRVENRTLTNGQLLGLVESQIEELVGVYPRSTLESPEFIESLVAQVRNEFAQRLLLVTKADDYGLRINDEELAEAIASNELFRIDGRFSMDRYQAIITNSFSYESTTRDDLLLARMRDMFEAATVVDGALDLLESFDAEVRKVRHIALPIEVDDSIEITDAQVAGYYNENLETYVERAATRFAHLTLVPEDFTVEDGLIDEEELRQDYEARQDRLQGAAERQLGMIMFEAEDEAAAAYEELQAGADFAEMARERSIDTGSSAAGGDIGLLSREDLPAAVAEVVFSTPVGELVPPQDLEGSWAVFEVKGAVGGSSRPFEEVRDELVAQRRADELAQQLEEMVIALEEKQAEDEDVALADLAANFGFEAGTSDWLPQTPRPGDEAEAPFDDPEVLAAARDEEFAAGGQVSPAISLAEGGYAFLQPLEVRPERVIPLSEVEDKIRLIVRRRQVIAGMLEEIQENLNAAAAEDGPALPYDFDAQPVLEVSRTGKLPEPLQEYNRLRLFDYRYYSNRDSLPMYVFTVNPAEDTIDMLRVDAIEAGELDEESFEEMRVGYRRTMQSLLEQGMTQDLQEEYDVNTFAPEQAQAPSS</sequence>
<dbReference type="SUPFAM" id="SSF109998">
    <property type="entry name" value="Triger factor/SurA peptide-binding domain-like"/>
    <property type="match status" value="1"/>
</dbReference>
<dbReference type="GO" id="GO:0005886">
    <property type="term" value="C:plasma membrane"/>
    <property type="evidence" value="ECO:0007669"/>
    <property type="project" value="UniProtKB-SubCell"/>
</dbReference>
<gene>
    <name evidence="14" type="ORF">ISN26_03925</name>
</gene>
<reference evidence="14" key="1">
    <citation type="submission" date="2020-10" db="EMBL/GenBank/DDBJ databases">
        <title>An improved Amphimedon queenslandica hologenome assembly reveals how three proteobacterial symbionts can extend the metabolic phenotypic of their marine sponge host.</title>
        <authorList>
            <person name="Degnan B."/>
            <person name="Degnan S."/>
            <person name="Xiang X."/>
        </authorList>
    </citation>
    <scope>NUCLEOTIDE SEQUENCE</scope>
    <source>
        <strain evidence="14">AqS2</strain>
    </source>
</reference>